<dbReference type="Pfam" id="PF08907">
    <property type="entry name" value="DUF1853"/>
    <property type="match status" value="1"/>
</dbReference>
<gene>
    <name evidence="1" type="ORF">QWJ08_10000</name>
</gene>
<reference evidence="1" key="1">
    <citation type="submission" date="2024-05" db="EMBL/GenBank/DDBJ databases">
        <title>Genome Sequences of Four Agar- Degrading Marine Bacteria.</title>
        <authorList>
            <person name="Phillips E.K."/>
            <person name="Shaffer J.C."/>
            <person name="Henson M.W."/>
            <person name="Temperton B."/>
            <person name="Thrash C.J."/>
            <person name="Martin M.O."/>
        </authorList>
    </citation>
    <scope>NUCLEOTIDE SEQUENCE</scope>
    <source>
        <strain evidence="1">EKP203</strain>
    </source>
</reference>
<accession>A0ABT7Y167</accession>
<protein>
    <submittedName>
        <fullName evidence="1">DUF1853 family protein</fullName>
    </submittedName>
</protein>
<dbReference type="Proteomes" id="UP001169719">
    <property type="component" value="Unassembled WGS sequence"/>
</dbReference>
<sequence>MSQLTRFRDWIYHAPSLFEEREPFICFKDVDKPSYPIDDYQGNPRLGFIYQHLCTELITQSRQYDVVLEEVQINDQHGKTLGAIDLILHNKMTGLDEHWEVAIKFYLLHGGTWFGPNAHDQLDKKLERMLNHQLKMSQTPQFRHLHSALSPITERLLLQGRLYTNPFNNELTPTTCLGFNLNQSQICGHWCYQHQFDLIKETLFEIEKVDWAAGGTLVKRPLTQPTARFTHAQSQSGQFWFIVENDWPNNQ</sequence>
<proteinExistence type="predicted"/>
<comment type="caution">
    <text evidence="1">The sequence shown here is derived from an EMBL/GenBank/DDBJ whole genome shotgun (WGS) entry which is preliminary data.</text>
</comment>
<dbReference type="EMBL" id="JAUEOZ010000001">
    <property type="protein sequence ID" value="MDN2481726.1"/>
    <property type="molecule type" value="Genomic_DNA"/>
</dbReference>
<evidence type="ECO:0000313" key="1">
    <source>
        <dbReference type="EMBL" id="MDN2481726.1"/>
    </source>
</evidence>
<dbReference type="InterPro" id="IPR015003">
    <property type="entry name" value="DUF1853"/>
</dbReference>
<dbReference type="RefSeq" id="WP_289961794.1">
    <property type="nucleotide sequence ID" value="NZ_JAUEOZ010000001.1"/>
</dbReference>
<organism evidence="1 2">
    <name type="scientific">Vibrio agarivorans</name>
    <dbReference type="NCBI Taxonomy" id="153622"/>
    <lineage>
        <taxon>Bacteria</taxon>
        <taxon>Pseudomonadati</taxon>
        <taxon>Pseudomonadota</taxon>
        <taxon>Gammaproteobacteria</taxon>
        <taxon>Vibrionales</taxon>
        <taxon>Vibrionaceae</taxon>
        <taxon>Vibrio</taxon>
    </lineage>
</organism>
<name>A0ABT7Y167_9VIBR</name>
<keyword evidence="2" id="KW-1185">Reference proteome</keyword>
<evidence type="ECO:0000313" key="2">
    <source>
        <dbReference type="Proteomes" id="UP001169719"/>
    </source>
</evidence>